<gene>
    <name evidence="1" type="ORF">AWC27_15690</name>
</gene>
<organism evidence="1 2">
    <name type="scientific">Mycobacterium szulgai</name>
    <dbReference type="NCBI Taxonomy" id="1787"/>
    <lineage>
        <taxon>Bacteria</taxon>
        <taxon>Bacillati</taxon>
        <taxon>Actinomycetota</taxon>
        <taxon>Actinomycetes</taxon>
        <taxon>Mycobacteriales</taxon>
        <taxon>Mycobacteriaceae</taxon>
        <taxon>Mycobacterium</taxon>
    </lineage>
</organism>
<accession>A0A1X2DI36</accession>
<reference evidence="1 2" key="1">
    <citation type="submission" date="2016-01" db="EMBL/GenBank/DDBJ databases">
        <title>The new phylogeny of the genus Mycobacterium.</title>
        <authorList>
            <person name="Tarcisio F."/>
            <person name="Conor M."/>
            <person name="Antonella G."/>
            <person name="Elisabetta G."/>
            <person name="Giulia F.S."/>
            <person name="Sara T."/>
            <person name="Anna F."/>
            <person name="Clotilde B."/>
            <person name="Roberto B."/>
            <person name="Veronica D.S."/>
            <person name="Fabio R."/>
            <person name="Monica P."/>
            <person name="Olivier J."/>
            <person name="Enrico T."/>
            <person name="Nicola S."/>
        </authorList>
    </citation>
    <scope>NUCLEOTIDE SEQUENCE [LARGE SCALE GENOMIC DNA]</scope>
    <source>
        <strain evidence="1 2">DSM 44166</strain>
    </source>
</reference>
<evidence type="ECO:0000313" key="1">
    <source>
        <dbReference type="EMBL" id="ORW87806.1"/>
    </source>
</evidence>
<protein>
    <submittedName>
        <fullName evidence="1">Uncharacterized protein</fullName>
    </submittedName>
</protein>
<proteinExistence type="predicted"/>
<comment type="caution">
    <text evidence="1">The sequence shown here is derived from an EMBL/GenBank/DDBJ whole genome shotgun (WGS) entry which is preliminary data.</text>
</comment>
<sequence length="59" mass="6775">MCWQSRRKTRQCTTFGFPSAQCNEGILAIYGAASEEFIAHRRIPNAGNVFRDCRHVQPF</sequence>
<keyword evidence="2" id="KW-1185">Reference proteome</keyword>
<evidence type="ECO:0000313" key="2">
    <source>
        <dbReference type="Proteomes" id="UP000193317"/>
    </source>
</evidence>
<dbReference type="Proteomes" id="UP000193317">
    <property type="component" value="Unassembled WGS sequence"/>
</dbReference>
<name>A0A1X2DI36_MYCSZ</name>
<dbReference type="AlphaFoldDB" id="A0A1X2DI36"/>
<dbReference type="EMBL" id="LQPW01000178">
    <property type="protein sequence ID" value="ORW87806.1"/>
    <property type="molecule type" value="Genomic_DNA"/>
</dbReference>